<feature type="transmembrane region" description="Helical" evidence="7">
    <location>
        <begin position="214"/>
        <end position="234"/>
    </location>
</feature>
<comment type="caution">
    <text evidence="9">The sequence shown here is derived from an EMBL/GenBank/DDBJ whole genome shotgun (WGS) entry which is preliminary data.</text>
</comment>
<dbReference type="InterPro" id="IPR036259">
    <property type="entry name" value="MFS_trans_sf"/>
</dbReference>
<feature type="transmembrane region" description="Helical" evidence="7">
    <location>
        <begin position="382"/>
        <end position="404"/>
    </location>
</feature>
<dbReference type="InterPro" id="IPR011701">
    <property type="entry name" value="MFS"/>
</dbReference>
<evidence type="ECO:0000259" key="8">
    <source>
        <dbReference type="PROSITE" id="PS50850"/>
    </source>
</evidence>
<dbReference type="InterPro" id="IPR036770">
    <property type="entry name" value="Ankyrin_rpt-contain_sf"/>
</dbReference>
<evidence type="ECO:0000256" key="7">
    <source>
        <dbReference type="SAM" id="Phobius"/>
    </source>
</evidence>
<evidence type="ECO:0000256" key="2">
    <source>
        <dbReference type="ARBA" id="ARBA00022448"/>
    </source>
</evidence>
<reference evidence="9 10" key="1">
    <citation type="submission" date="2024-10" db="EMBL/GenBank/DDBJ databases">
        <title>Updated reference genomes for cyclostephanoid diatoms.</title>
        <authorList>
            <person name="Roberts W.R."/>
            <person name="Alverson A.J."/>
        </authorList>
    </citation>
    <scope>NUCLEOTIDE SEQUENCE [LARGE SCALE GENOMIC DNA]</scope>
    <source>
        <strain evidence="9 10">AJA010-31</strain>
    </source>
</reference>
<dbReference type="SUPFAM" id="SSF48403">
    <property type="entry name" value="Ankyrin repeat"/>
    <property type="match status" value="1"/>
</dbReference>
<dbReference type="PROSITE" id="PS50850">
    <property type="entry name" value="MFS"/>
    <property type="match status" value="1"/>
</dbReference>
<feature type="transmembrane region" description="Helical" evidence="7">
    <location>
        <begin position="187"/>
        <end position="207"/>
    </location>
</feature>
<keyword evidence="4 7" id="KW-1133">Transmembrane helix</keyword>
<name>A0ABD3PGL7_9STRA</name>
<sequence>MSEVDCSIEGPVCEGRRSAQLIIGAEMERDTDDASHNANSTHDGFTTIVSDNDLVQRDVHPPLDITTSPEEVEMPRKEWNWQRIRFLSLYFLTVTVLFSDVNLMAPNLTTIAEEFGFDENERDVKLGGMIALGFFFVGAPVSYIIGWLADCIDRTPLFAVTVFIGELGCFLVYFVQTYQQLYACRVLTGISIGGAIPIVFSVLGDLYPANQRSIVAAVVTTGSGLGMGIGQVMAGMMDDWRLPFLIVSIPGILCSFAILCFNDPPRGANEAAVLEFDNAHNNHAVATQESALSQSDILAISMAHGDHVQPLKNCGMNCDASKVRIDSECQHATTINTLNLDTVTNDNDTHITIASDAQSTFADPATNETSCKSTYDLFKTPSVLLIILQAAPGSLPFGFCATFLNDYLQQQRGMTKEAATGVLVTFGAGNAIGVILGGCIGRSHKRDVRLPPLFMGISLILGCIPFYFLVNHVHQDVNAGITAAITTISGALVVIPVPLERAILTNVCLPRSRGRANSLVSIVDDLGKGLGPASVSLLITTFDRQTAFNISLFGWIIGGILSLFVILFVAADEEKIQHKLREQMMHDKGVVSTPLGNGDLPLHIACNFQFRRPCSVIVVELLYNAFPGAICMENIDGKSPLRLEGESQESMGIAEFFRKQLDMMVQAMIDNKPDEDGLLPIHRALSRSYDKPAAGTVQLMAKANPRALHLMDKRGFTPLHISCRFDDIAKASEDSLLIRDAKGNLSLHISCLEVGYRVMSYILGTSKRQLTELNNEGKLPIELLLYQAVCNRDRLEYVQAVNKLLRANPESLTHLLVLEGRPKALMRMRPS</sequence>
<dbReference type="CDD" id="cd06174">
    <property type="entry name" value="MFS"/>
    <property type="match status" value="1"/>
</dbReference>
<gene>
    <name evidence="9" type="ORF">ACHAWO_002415</name>
</gene>
<dbReference type="GO" id="GO:0016020">
    <property type="term" value="C:membrane"/>
    <property type="evidence" value="ECO:0007669"/>
    <property type="project" value="UniProtKB-SubCell"/>
</dbReference>
<dbReference type="Pfam" id="PF07690">
    <property type="entry name" value="MFS_1"/>
    <property type="match status" value="1"/>
</dbReference>
<feature type="transmembrane region" description="Helical" evidence="7">
    <location>
        <begin position="86"/>
        <end position="106"/>
    </location>
</feature>
<comment type="similarity">
    <text evidence="6">Belongs to the major facilitator superfamily. Spinster (TC 2.A.1.49) family.</text>
</comment>
<dbReference type="PANTHER" id="PTHR23505">
    <property type="entry name" value="SPINSTER"/>
    <property type="match status" value="1"/>
</dbReference>
<feature type="transmembrane region" description="Helical" evidence="7">
    <location>
        <begin position="552"/>
        <end position="571"/>
    </location>
</feature>
<evidence type="ECO:0000313" key="10">
    <source>
        <dbReference type="Proteomes" id="UP001530400"/>
    </source>
</evidence>
<feature type="domain" description="Major facilitator superfamily (MFS) profile" evidence="8">
    <location>
        <begin position="86"/>
        <end position="577"/>
    </location>
</feature>
<dbReference type="AlphaFoldDB" id="A0ABD3PGL7"/>
<organism evidence="9 10">
    <name type="scientific">Cyclotella atomus</name>
    <dbReference type="NCBI Taxonomy" id="382360"/>
    <lineage>
        <taxon>Eukaryota</taxon>
        <taxon>Sar</taxon>
        <taxon>Stramenopiles</taxon>
        <taxon>Ochrophyta</taxon>
        <taxon>Bacillariophyta</taxon>
        <taxon>Coscinodiscophyceae</taxon>
        <taxon>Thalassiosirophycidae</taxon>
        <taxon>Stephanodiscales</taxon>
        <taxon>Stephanodiscaceae</taxon>
        <taxon>Cyclotella</taxon>
    </lineage>
</organism>
<keyword evidence="10" id="KW-1185">Reference proteome</keyword>
<dbReference type="InterPro" id="IPR044770">
    <property type="entry name" value="MFS_spinster-like"/>
</dbReference>
<dbReference type="PANTHER" id="PTHR23505:SF79">
    <property type="entry name" value="PROTEIN SPINSTER"/>
    <property type="match status" value="1"/>
</dbReference>
<dbReference type="Proteomes" id="UP001530400">
    <property type="component" value="Unassembled WGS sequence"/>
</dbReference>
<protein>
    <recommendedName>
        <fullName evidence="8">Major facilitator superfamily (MFS) profile domain-containing protein</fullName>
    </recommendedName>
</protein>
<feature type="transmembrane region" description="Helical" evidence="7">
    <location>
        <begin position="419"/>
        <end position="441"/>
    </location>
</feature>
<evidence type="ECO:0000256" key="3">
    <source>
        <dbReference type="ARBA" id="ARBA00022692"/>
    </source>
</evidence>
<feature type="transmembrane region" description="Helical" evidence="7">
    <location>
        <begin position="453"/>
        <end position="473"/>
    </location>
</feature>
<dbReference type="Gene3D" id="1.20.1250.20">
    <property type="entry name" value="MFS general substrate transporter like domains"/>
    <property type="match status" value="1"/>
</dbReference>
<dbReference type="EMBL" id="JALLPJ020000636">
    <property type="protein sequence ID" value="KAL3786779.1"/>
    <property type="molecule type" value="Genomic_DNA"/>
</dbReference>
<keyword evidence="5 7" id="KW-0472">Membrane</keyword>
<evidence type="ECO:0000256" key="5">
    <source>
        <dbReference type="ARBA" id="ARBA00023136"/>
    </source>
</evidence>
<evidence type="ECO:0000256" key="4">
    <source>
        <dbReference type="ARBA" id="ARBA00022989"/>
    </source>
</evidence>
<feature type="transmembrane region" description="Helical" evidence="7">
    <location>
        <begin position="126"/>
        <end position="149"/>
    </location>
</feature>
<dbReference type="SUPFAM" id="SSF103473">
    <property type="entry name" value="MFS general substrate transporter"/>
    <property type="match status" value="1"/>
</dbReference>
<keyword evidence="2" id="KW-0813">Transport</keyword>
<dbReference type="Gene3D" id="1.25.40.20">
    <property type="entry name" value="Ankyrin repeat-containing domain"/>
    <property type="match status" value="1"/>
</dbReference>
<dbReference type="InterPro" id="IPR020846">
    <property type="entry name" value="MFS_dom"/>
</dbReference>
<accession>A0ABD3PGL7</accession>
<evidence type="ECO:0000256" key="6">
    <source>
        <dbReference type="ARBA" id="ARBA00024338"/>
    </source>
</evidence>
<proteinExistence type="inferred from homology"/>
<comment type="subcellular location">
    <subcellularLocation>
        <location evidence="1">Membrane</location>
        <topology evidence="1">Multi-pass membrane protein</topology>
    </subcellularLocation>
</comment>
<evidence type="ECO:0000256" key="1">
    <source>
        <dbReference type="ARBA" id="ARBA00004141"/>
    </source>
</evidence>
<evidence type="ECO:0000313" key="9">
    <source>
        <dbReference type="EMBL" id="KAL3786779.1"/>
    </source>
</evidence>
<feature type="transmembrane region" description="Helical" evidence="7">
    <location>
        <begin position="240"/>
        <end position="261"/>
    </location>
</feature>
<feature type="transmembrane region" description="Helical" evidence="7">
    <location>
        <begin position="479"/>
        <end position="499"/>
    </location>
</feature>
<feature type="transmembrane region" description="Helical" evidence="7">
    <location>
        <begin position="156"/>
        <end position="175"/>
    </location>
</feature>
<keyword evidence="3 7" id="KW-0812">Transmembrane</keyword>